<protein>
    <submittedName>
        <fullName evidence="16">Abl interactor 2a isoform X3</fullName>
    </submittedName>
</protein>
<dbReference type="GO" id="GO:0030027">
    <property type="term" value="C:lamellipodium"/>
    <property type="evidence" value="ECO:0007669"/>
    <property type="project" value="UniProtKB-SubCell"/>
</dbReference>
<dbReference type="GO" id="GO:0031209">
    <property type="term" value="C:SCAR complex"/>
    <property type="evidence" value="ECO:0007669"/>
    <property type="project" value="TreeGrafter"/>
</dbReference>
<evidence type="ECO:0000256" key="9">
    <source>
        <dbReference type="ARBA" id="ARBA00023212"/>
    </source>
</evidence>
<dbReference type="InterPro" id="IPR036028">
    <property type="entry name" value="SH3-like_dom_sf"/>
</dbReference>
<gene>
    <name evidence="16" type="primary">abi2a</name>
</gene>
<dbReference type="RefSeq" id="XP_030641816.1">
    <property type="nucleotide sequence ID" value="XM_030785956.1"/>
</dbReference>
<evidence type="ECO:0000256" key="4">
    <source>
        <dbReference type="ARBA" id="ARBA00010020"/>
    </source>
</evidence>
<feature type="compositionally biased region" description="Low complexity" evidence="12">
    <location>
        <begin position="230"/>
        <end position="261"/>
    </location>
</feature>
<dbReference type="GO" id="GO:0001764">
    <property type="term" value="P:neuron migration"/>
    <property type="evidence" value="ECO:0007669"/>
    <property type="project" value="TreeGrafter"/>
</dbReference>
<feature type="region of interest" description="Disordered" evidence="12">
    <location>
        <begin position="164"/>
        <end position="382"/>
    </location>
</feature>
<keyword evidence="10" id="KW-0966">Cell projection</keyword>
<evidence type="ECO:0000259" key="13">
    <source>
        <dbReference type="PROSITE" id="PS50002"/>
    </source>
</evidence>
<evidence type="ECO:0000259" key="14">
    <source>
        <dbReference type="PROSITE" id="PS50192"/>
    </source>
</evidence>
<dbReference type="InterPro" id="IPR012849">
    <property type="entry name" value="Abl-interactor_HHR_dom"/>
</dbReference>
<keyword evidence="15" id="KW-1185">Reference proteome</keyword>
<dbReference type="CTD" id="767646"/>
<dbReference type="Proteomes" id="UP000504632">
    <property type="component" value="Chromosome 10"/>
</dbReference>
<dbReference type="GeneID" id="115822225"/>
<dbReference type="InterPro" id="IPR000727">
    <property type="entry name" value="T_SNARE_dom"/>
</dbReference>
<dbReference type="InterPro" id="IPR001452">
    <property type="entry name" value="SH3_domain"/>
</dbReference>
<comment type="similarity">
    <text evidence="4">Belongs to the ABI family.</text>
</comment>
<evidence type="ECO:0000313" key="15">
    <source>
        <dbReference type="Proteomes" id="UP000504632"/>
    </source>
</evidence>
<keyword evidence="7" id="KW-0597">Phosphoprotein</keyword>
<proteinExistence type="inferred from homology"/>
<dbReference type="CDD" id="cd11972">
    <property type="entry name" value="SH3_Abi2"/>
    <property type="match status" value="1"/>
</dbReference>
<dbReference type="FunFam" id="2.30.30.40:FF:000002">
    <property type="entry name" value="abl interactor 1 isoform X1"/>
    <property type="match status" value="1"/>
</dbReference>
<evidence type="ECO:0000256" key="12">
    <source>
        <dbReference type="SAM" id="MobiDB-lite"/>
    </source>
</evidence>
<evidence type="ECO:0000256" key="7">
    <source>
        <dbReference type="ARBA" id="ARBA00022553"/>
    </source>
</evidence>
<keyword evidence="5 11" id="KW-0728">SH3 domain</keyword>
<evidence type="ECO:0000313" key="16">
    <source>
        <dbReference type="RefSeq" id="XP_030641816.1"/>
    </source>
</evidence>
<dbReference type="PANTHER" id="PTHR10460">
    <property type="entry name" value="ABL INTERACTOR FAMILY MEMBER"/>
    <property type="match status" value="1"/>
</dbReference>
<evidence type="ECO:0000256" key="3">
    <source>
        <dbReference type="ARBA" id="ARBA00004510"/>
    </source>
</evidence>
<organism evidence="15 16">
    <name type="scientific">Chanos chanos</name>
    <name type="common">Milkfish</name>
    <name type="synonym">Mugil chanos</name>
    <dbReference type="NCBI Taxonomy" id="29144"/>
    <lineage>
        <taxon>Eukaryota</taxon>
        <taxon>Metazoa</taxon>
        <taxon>Chordata</taxon>
        <taxon>Craniata</taxon>
        <taxon>Vertebrata</taxon>
        <taxon>Euteleostomi</taxon>
        <taxon>Actinopterygii</taxon>
        <taxon>Neopterygii</taxon>
        <taxon>Teleostei</taxon>
        <taxon>Ostariophysi</taxon>
        <taxon>Gonorynchiformes</taxon>
        <taxon>Chanidae</taxon>
        <taxon>Chanos</taxon>
    </lineage>
</organism>
<evidence type="ECO:0000256" key="6">
    <source>
        <dbReference type="ARBA" id="ARBA00022490"/>
    </source>
</evidence>
<dbReference type="GO" id="GO:0005856">
    <property type="term" value="C:cytoskeleton"/>
    <property type="evidence" value="ECO:0007669"/>
    <property type="project" value="UniProtKB-SubCell"/>
</dbReference>
<keyword evidence="8" id="KW-0175">Coiled coil</keyword>
<dbReference type="PROSITE" id="PS50192">
    <property type="entry name" value="T_SNARE"/>
    <property type="match status" value="1"/>
</dbReference>
<feature type="compositionally biased region" description="Acidic residues" evidence="12">
    <location>
        <begin position="357"/>
        <end position="367"/>
    </location>
</feature>
<feature type="domain" description="T-SNARE coiled-coil homology" evidence="14">
    <location>
        <begin position="45"/>
        <end position="107"/>
    </location>
</feature>
<reference evidence="16" key="1">
    <citation type="submission" date="2025-08" db="UniProtKB">
        <authorList>
            <consortium name="RefSeq"/>
        </authorList>
    </citation>
    <scope>IDENTIFICATION</scope>
</reference>
<comment type="subcellular location">
    <subcellularLocation>
        <location evidence="2">Cell projection</location>
        <location evidence="2">Filopodium</location>
    </subcellularLocation>
    <subcellularLocation>
        <location evidence="3">Cell projection</location>
        <location evidence="3">Lamellipodium</location>
    </subcellularLocation>
    <subcellularLocation>
        <location evidence="1">Cytoplasm</location>
        <location evidence="1">Cytoskeleton</location>
    </subcellularLocation>
</comment>
<accession>A0A6J2WEL1</accession>
<dbReference type="AlphaFoldDB" id="A0A6J2WEL1"/>
<dbReference type="Pfam" id="PF00018">
    <property type="entry name" value="SH3_1"/>
    <property type="match status" value="1"/>
</dbReference>
<evidence type="ECO:0000256" key="10">
    <source>
        <dbReference type="ARBA" id="ARBA00023273"/>
    </source>
</evidence>
<name>A0A6J2WEL1_CHACN</name>
<keyword evidence="6" id="KW-0963">Cytoplasm</keyword>
<dbReference type="SUPFAM" id="SSF50044">
    <property type="entry name" value="SH3-domain"/>
    <property type="match status" value="1"/>
</dbReference>
<evidence type="ECO:0000256" key="8">
    <source>
        <dbReference type="ARBA" id="ARBA00023054"/>
    </source>
</evidence>
<dbReference type="GO" id="GO:0017124">
    <property type="term" value="F:SH3 domain binding"/>
    <property type="evidence" value="ECO:0007669"/>
    <property type="project" value="TreeGrafter"/>
</dbReference>
<dbReference type="InterPro" id="IPR035726">
    <property type="entry name" value="Abi2_SH3"/>
</dbReference>
<dbReference type="InterPro" id="IPR028457">
    <property type="entry name" value="ABI"/>
</dbReference>
<dbReference type="Pfam" id="PF07815">
    <property type="entry name" value="Abi_HHR"/>
    <property type="match status" value="1"/>
</dbReference>
<feature type="compositionally biased region" description="Polar residues" evidence="12">
    <location>
        <begin position="308"/>
        <end position="328"/>
    </location>
</feature>
<feature type="compositionally biased region" description="Pro residues" evidence="12">
    <location>
        <begin position="172"/>
        <end position="181"/>
    </location>
</feature>
<dbReference type="Gene3D" id="2.30.30.40">
    <property type="entry name" value="SH3 Domains"/>
    <property type="match status" value="1"/>
</dbReference>
<evidence type="ECO:0000256" key="5">
    <source>
        <dbReference type="ARBA" id="ARBA00022443"/>
    </source>
</evidence>
<sequence>MAELQMLLEEEIPAGRRALLDSFTNLERVAEYCESNYIQSPDKHRALEETKNYTTQSLASVAYLINTLANNVLQMLDIQASQLRRMESSVNHISQTVDIHKEKVARREIGILTTNKNTSRTHKIIAPANPERPVRYIRKPIDYNILDDIGHGVKVSAQNMKMVGLSRSNPPTQKPPSPPLPGKGTIGRHSPYRTLEPVRPPVVPNDYVPSPTRNMMPVQSPVRTASVNQRSRTYSSSGSSGGSHPSSRSSSRENSGSGSVGVPIAVPTPSPPSAFPGTTPQFFSMNRPVPRQVAPPVGGSLPYRRPPSVTSQPSMPQSQQNGGPYYTQSQVSDAPPPPPPAEEPVFEEAQPPPPPPEDYEEEEEESAVVEYSDPYAEEDPPWAPRTYLEKVVAIYDYTQDKEDELTFQEGAIIYVIKKNDDGWYEGVMNGTTGLFPGNYVESIMHYTE</sequence>
<dbReference type="GO" id="GO:0035591">
    <property type="term" value="F:signaling adaptor activity"/>
    <property type="evidence" value="ECO:0007669"/>
    <property type="project" value="TreeGrafter"/>
</dbReference>
<dbReference type="PROSITE" id="PS50002">
    <property type="entry name" value="SH3"/>
    <property type="match status" value="1"/>
</dbReference>
<dbReference type="Gene3D" id="6.10.140.1620">
    <property type="match status" value="1"/>
</dbReference>
<evidence type="ECO:0000256" key="1">
    <source>
        <dbReference type="ARBA" id="ARBA00004245"/>
    </source>
</evidence>
<evidence type="ECO:0000256" key="2">
    <source>
        <dbReference type="ARBA" id="ARBA00004486"/>
    </source>
</evidence>
<dbReference type="PRINTS" id="PR00452">
    <property type="entry name" value="SH3DOMAIN"/>
</dbReference>
<dbReference type="PANTHER" id="PTHR10460:SF26">
    <property type="entry name" value="ABL INTERACTOR 2"/>
    <property type="match status" value="1"/>
</dbReference>
<dbReference type="GO" id="GO:0030175">
    <property type="term" value="C:filopodium"/>
    <property type="evidence" value="ECO:0007669"/>
    <property type="project" value="UniProtKB-SubCell"/>
</dbReference>
<keyword evidence="9" id="KW-0206">Cytoskeleton</keyword>
<feature type="domain" description="SH3" evidence="13">
    <location>
        <begin position="386"/>
        <end position="445"/>
    </location>
</feature>
<dbReference type="SMART" id="SM00326">
    <property type="entry name" value="SH3"/>
    <property type="match status" value="1"/>
</dbReference>
<evidence type="ECO:0000256" key="11">
    <source>
        <dbReference type="PROSITE-ProRule" id="PRU00192"/>
    </source>
</evidence>